<dbReference type="GO" id="GO:0097550">
    <property type="term" value="C:transcription preinitiation complex"/>
    <property type="evidence" value="ECO:0007669"/>
    <property type="project" value="TreeGrafter"/>
</dbReference>
<name>A0A8T2SX22_CERRI</name>
<dbReference type="GO" id="GO:0005634">
    <property type="term" value="C:nucleus"/>
    <property type="evidence" value="ECO:0007669"/>
    <property type="project" value="TreeGrafter"/>
</dbReference>
<dbReference type="EMBL" id="CM035422">
    <property type="protein sequence ID" value="KAH7373670.1"/>
    <property type="molecule type" value="Genomic_DNA"/>
</dbReference>
<comment type="caution">
    <text evidence="4">The sequence shown here is derived from an EMBL/GenBank/DDBJ whole genome shotgun (WGS) entry which is preliminary data.</text>
</comment>
<dbReference type="AlphaFoldDB" id="A0A8T2SX22"/>
<dbReference type="InterPro" id="IPR000812">
    <property type="entry name" value="TFIIB"/>
</dbReference>
<feature type="compositionally biased region" description="Basic and acidic residues" evidence="3">
    <location>
        <begin position="80"/>
        <end position="96"/>
    </location>
</feature>
<accession>A0A8T2SX22</accession>
<dbReference type="EMBL" id="CM035422">
    <property type="protein sequence ID" value="KAH7373668.1"/>
    <property type="molecule type" value="Genomic_DNA"/>
</dbReference>
<dbReference type="Proteomes" id="UP000825935">
    <property type="component" value="Chromosome 17"/>
</dbReference>
<dbReference type="Gene3D" id="1.10.472.170">
    <property type="match status" value="1"/>
</dbReference>
<dbReference type="PANTHER" id="PTHR11618:SF13">
    <property type="entry name" value="TRANSCRIPTION INITIATION FACTOR IIB"/>
    <property type="match status" value="1"/>
</dbReference>
<keyword evidence="1" id="KW-0805">Transcription regulation</keyword>
<dbReference type="GO" id="GO:0070897">
    <property type="term" value="P:transcription preinitiation complex assembly"/>
    <property type="evidence" value="ECO:0007669"/>
    <property type="project" value="InterPro"/>
</dbReference>
<keyword evidence="2" id="KW-0804">Transcription</keyword>
<dbReference type="GO" id="GO:0017025">
    <property type="term" value="F:TBP-class protein binding"/>
    <property type="evidence" value="ECO:0007669"/>
    <property type="project" value="TreeGrafter"/>
</dbReference>
<evidence type="ECO:0000256" key="1">
    <source>
        <dbReference type="ARBA" id="ARBA00023015"/>
    </source>
</evidence>
<dbReference type="CDD" id="cd00043">
    <property type="entry name" value="CYCLIN_SF"/>
    <property type="match status" value="2"/>
</dbReference>
<dbReference type="Gene3D" id="1.10.472.10">
    <property type="entry name" value="Cyclin-like"/>
    <property type="match status" value="1"/>
</dbReference>
<organism evidence="4 5">
    <name type="scientific">Ceratopteris richardii</name>
    <name type="common">Triangle waterfern</name>
    <dbReference type="NCBI Taxonomy" id="49495"/>
    <lineage>
        <taxon>Eukaryota</taxon>
        <taxon>Viridiplantae</taxon>
        <taxon>Streptophyta</taxon>
        <taxon>Embryophyta</taxon>
        <taxon>Tracheophyta</taxon>
        <taxon>Polypodiopsida</taxon>
        <taxon>Polypodiidae</taxon>
        <taxon>Polypodiales</taxon>
        <taxon>Pteridineae</taxon>
        <taxon>Pteridaceae</taxon>
        <taxon>Parkerioideae</taxon>
        <taxon>Ceratopteris</taxon>
    </lineage>
</organism>
<dbReference type="EMBL" id="CM035422">
    <property type="protein sequence ID" value="KAH7373669.1"/>
    <property type="molecule type" value="Genomic_DNA"/>
</dbReference>
<reference evidence="4" key="1">
    <citation type="submission" date="2021-08" db="EMBL/GenBank/DDBJ databases">
        <title>WGS assembly of Ceratopteris richardii.</title>
        <authorList>
            <person name="Marchant D.B."/>
            <person name="Chen G."/>
            <person name="Jenkins J."/>
            <person name="Shu S."/>
            <person name="Leebens-Mack J."/>
            <person name="Grimwood J."/>
            <person name="Schmutz J."/>
            <person name="Soltis P."/>
            <person name="Soltis D."/>
            <person name="Chen Z.-H."/>
        </authorList>
    </citation>
    <scope>NUCLEOTIDE SEQUENCE</scope>
    <source>
        <strain evidence="4">Whitten #5841</strain>
        <tissue evidence="4">Leaf</tissue>
    </source>
</reference>
<evidence type="ECO:0000256" key="3">
    <source>
        <dbReference type="SAM" id="MobiDB-lite"/>
    </source>
</evidence>
<proteinExistence type="predicted"/>
<dbReference type="SUPFAM" id="SSF47954">
    <property type="entry name" value="Cyclin-like"/>
    <property type="match status" value="1"/>
</dbReference>
<protein>
    <recommendedName>
        <fullName evidence="6">Transcription initiation factor IIB</fullName>
    </recommendedName>
</protein>
<gene>
    <name evidence="4" type="ORF">KP509_17G067900</name>
</gene>
<evidence type="ECO:0000313" key="5">
    <source>
        <dbReference type="Proteomes" id="UP000825935"/>
    </source>
</evidence>
<dbReference type="InterPro" id="IPR036915">
    <property type="entry name" value="Cyclin-like_sf"/>
</dbReference>
<evidence type="ECO:0000313" key="4">
    <source>
        <dbReference type="EMBL" id="KAH7373669.1"/>
    </source>
</evidence>
<evidence type="ECO:0008006" key="6">
    <source>
        <dbReference type="Google" id="ProtNLM"/>
    </source>
</evidence>
<keyword evidence="5" id="KW-1185">Reference proteome</keyword>
<dbReference type="PANTHER" id="PTHR11618">
    <property type="entry name" value="TRANSCRIPTION INITIATION FACTOR IIB-RELATED"/>
    <property type="match status" value="1"/>
</dbReference>
<feature type="region of interest" description="Disordered" evidence="3">
    <location>
        <begin position="67"/>
        <end position="97"/>
    </location>
</feature>
<sequence>MEHCPRCRREIFQDMHSGGTICAECACTLDVNMGGNLQESRAFEGDDVNSSTSEVSMHPPLERTVSRINSGSYSKAGDSNADRGLKRTQRAMDGDRPTSTLRNFTASGVIRAMVDQLHLPSSVYVKAIEIFVEYSGILPRQIGERRREVLIATCIYVASGRAVEAAEVAGVCVHEISSLDIECCSWNLRNYISKCNEQKIVPPVSLSVGTADYENLARIDTKTRRLCARLGMDCNGTQAAIEIANAVEKNVPFKQMRWSKIAAVVCMAAILCGSPITLSQISEACSISQHAIQEAIAVLVAKRESILPAWLSTEDRVSKLVDKNLLPASA</sequence>
<evidence type="ECO:0000256" key="2">
    <source>
        <dbReference type="ARBA" id="ARBA00023163"/>
    </source>
</evidence>